<dbReference type="VEuPathDB" id="FungiDB:MGYG_08947"/>
<dbReference type="Proteomes" id="UP000002669">
    <property type="component" value="Unassembled WGS sequence"/>
</dbReference>
<keyword evidence="2" id="KW-1185">Reference proteome</keyword>
<accession>E5R3F4</accession>
<evidence type="ECO:0000313" key="2">
    <source>
        <dbReference type="Proteomes" id="UP000002669"/>
    </source>
</evidence>
<dbReference type="RefSeq" id="XP_003177705.1">
    <property type="nucleotide sequence ID" value="XM_003177657.1"/>
</dbReference>
<protein>
    <submittedName>
        <fullName evidence="1">Uncharacterized protein</fullName>
    </submittedName>
</protein>
<organism evidence="2">
    <name type="scientific">Arthroderma gypseum (strain ATCC MYA-4604 / CBS 118893)</name>
    <name type="common">Microsporum gypseum</name>
    <dbReference type="NCBI Taxonomy" id="535722"/>
    <lineage>
        <taxon>Eukaryota</taxon>
        <taxon>Fungi</taxon>
        <taxon>Dikarya</taxon>
        <taxon>Ascomycota</taxon>
        <taxon>Pezizomycotina</taxon>
        <taxon>Eurotiomycetes</taxon>
        <taxon>Eurotiomycetidae</taxon>
        <taxon>Onygenales</taxon>
        <taxon>Arthrodermataceae</taxon>
        <taxon>Nannizzia</taxon>
    </lineage>
</organism>
<dbReference type="InParanoid" id="E5R3F4"/>
<evidence type="ECO:0000313" key="1">
    <source>
        <dbReference type="EMBL" id="EFQ98753.1"/>
    </source>
</evidence>
<dbReference type="EMBL" id="DS989822">
    <property type="protein sequence ID" value="EFQ98753.1"/>
    <property type="molecule type" value="Genomic_DNA"/>
</dbReference>
<proteinExistence type="predicted"/>
<reference evidence="2" key="1">
    <citation type="journal article" date="2012" name="MBio">
        <title>Comparative genome analysis of Trichophyton rubrum and related dermatophytes reveals candidate genes involved in infection.</title>
        <authorList>
            <person name="Martinez D.A."/>
            <person name="Oliver B.G."/>
            <person name="Graeser Y."/>
            <person name="Goldberg J.M."/>
            <person name="Li W."/>
            <person name="Martinez-Rossi N.M."/>
            <person name="Monod M."/>
            <person name="Shelest E."/>
            <person name="Barton R.C."/>
            <person name="Birch E."/>
            <person name="Brakhage A.A."/>
            <person name="Chen Z."/>
            <person name="Gurr S.J."/>
            <person name="Heiman D."/>
            <person name="Heitman J."/>
            <person name="Kosti I."/>
            <person name="Rossi A."/>
            <person name="Saif S."/>
            <person name="Samalova M."/>
            <person name="Saunders C.W."/>
            <person name="Shea T."/>
            <person name="Summerbell R.C."/>
            <person name="Xu J."/>
            <person name="Young S."/>
            <person name="Zeng Q."/>
            <person name="Birren B.W."/>
            <person name="Cuomo C.A."/>
            <person name="White T.C."/>
        </authorList>
    </citation>
    <scope>NUCLEOTIDE SEQUENCE [LARGE SCALE GENOMIC DNA]</scope>
    <source>
        <strain evidence="2">ATCC MYA-4604 / CBS 118893</strain>
    </source>
</reference>
<gene>
    <name evidence="1" type="ORF">MGYG_08947</name>
</gene>
<dbReference type="GeneID" id="10033040"/>
<sequence length="127" mass="14157">MVGRAGIHGKAKRRLTFRATDRTMYRPYQPKPHGRYNFPGRDPRAVVRSLAESLIFSESHLVTTRASLPVSPQLQDSTQASASPSSLLILHPLRRPTEQHLHLPLLLPLLPLPPLLPSTSVEVKFLG</sequence>
<name>E5R3F4_ARTGP</name>
<dbReference type="AlphaFoldDB" id="E5R3F4"/>
<dbReference type="HOGENOM" id="CLU_1970010_0_0_1"/>